<reference evidence="3 4" key="1">
    <citation type="submission" date="2024-09" db="EMBL/GenBank/DDBJ databases">
        <authorList>
            <person name="Sun Q."/>
            <person name="Mori K."/>
        </authorList>
    </citation>
    <scope>NUCLEOTIDE SEQUENCE [LARGE SCALE GENOMIC DNA]</scope>
    <source>
        <strain evidence="3 4">TISTR 1856</strain>
    </source>
</reference>
<keyword evidence="1" id="KW-0472">Membrane</keyword>
<keyword evidence="3" id="KW-0255">Endonuclease</keyword>
<sequence>MRAAIRVLCGAYGLLATLAVLLVAVLGDRSAISYTAGLLAFWWLLPAPGAALLLAATFLGRPESGAPDRVRHRTRGRRRRRRGLVPATTLLLPVLAAGWLLGPYVVPGRGSDAPADLVVGAFNTSGGAGLRALADISAGPERPDVWLLQEVTVWTRPVVDERLGGEYPYRVYSPDENEVDGWAVLSRYPVLSSEPVTGLPEGSRGAGLVTLDVDGREVDVVSIHLASPCLGCAGDAVERNPAGRTGDAARVRVEEARRLAELSRAADARGRPVVIGGDLNSSDLNQPLRILTGGVLDTGAGDGGLVDTHRAVGNRPQLTRGQNPGFARVDVLLVAGLEPLRDAEGWAGRSTHSPVIGWYAWA</sequence>
<evidence type="ECO:0000259" key="2">
    <source>
        <dbReference type="Pfam" id="PF03372"/>
    </source>
</evidence>
<accession>A0ABV5LTV5</accession>
<keyword evidence="3" id="KW-0540">Nuclease</keyword>
<name>A0ABV5LTV5_9ACTN</name>
<feature type="transmembrane region" description="Helical" evidence="1">
    <location>
        <begin position="83"/>
        <end position="102"/>
    </location>
</feature>
<keyword evidence="4" id="KW-1185">Reference proteome</keyword>
<evidence type="ECO:0000256" key="1">
    <source>
        <dbReference type="SAM" id="Phobius"/>
    </source>
</evidence>
<feature type="transmembrane region" description="Helical" evidence="1">
    <location>
        <begin position="41"/>
        <end position="62"/>
    </location>
</feature>
<protein>
    <submittedName>
        <fullName evidence="3">Endonuclease/exonuclease/phosphatase family protein</fullName>
    </submittedName>
</protein>
<dbReference type="InterPro" id="IPR005135">
    <property type="entry name" value="Endo/exonuclease/phosphatase"/>
</dbReference>
<comment type="caution">
    <text evidence="3">The sequence shown here is derived from an EMBL/GenBank/DDBJ whole genome shotgun (WGS) entry which is preliminary data.</text>
</comment>
<dbReference type="RefSeq" id="WP_380138999.1">
    <property type="nucleotide sequence ID" value="NZ_JBHLUI010000010.1"/>
</dbReference>
<dbReference type="EMBL" id="JBHMDM010000005">
    <property type="protein sequence ID" value="MFB9377505.1"/>
    <property type="molecule type" value="Genomic_DNA"/>
</dbReference>
<keyword evidence="3" id="KW-0378">Hydrolase</keyword>
<dbReference type="SUPFAM" id="SSF56219">
    <property type="entry name" value="DNase I-like"/>
    <property type="match status" value="1"/>
</dbReference>
<feature type="domain" description="Endonuclease/exonuclease/phosphatase" evidence="2">
    <location>
        <begin position="122"/>
        <end position="336"/>
    </location>
</feature>
<keyword evidence="1" id="KW-0812">Transmembrane</keyword>
<dbReference type="GO" id="GO:0004519">
    <property type="term" value="F:endonuclease activity"/>
    <property type="evidence" value="ECO:0007669"/>
    <property type="project" value="UniProtKB-KW"/>
</dbReference>
<evidence type="ECO:0000313" key="4">
    <source>
        <dbReference type="Proteomes" id="UP001589748"/>
    </source>
</evidence>
<dbReference type="Gene3D" id="3.60.10.10">
    <property type="entry name" value="Endonuclease/exonuclease/phosphatase"/>
    <property type="match status" value="1"/>
</dbReference>
<dbReference type="Proteomes" id="UP001589748">
    <property type="component" value="Unassembled WGS sequence"/>
</dbReference>
<dbReference type="InterPro" id="IPR036691">
    <property type="entry name" value="Endo/exonu/phosph_ase_sf"/>
</dbReference>
<evidence type="ECO:0000313" key="3">
    <source>
        <dbReference type="EMBL" id="MFB9377505.1"/>
    </source>
</evidence>
<organism evidence="3 4">
    <name type="scientific">Kineococcus gynurae</name>
    <dbReference type="NCBI Taxonomy" id="452979"/>
    <lineage>
        <taxon>Bacteria</taxon>
        <taxon>Bacillati</taxon>
        <taxon>Actinomycetota</taxon>
        <taxon>Actinomycetes</taxon>
        <taxon>Kineosporiales</taxon>
        <taxon>Kineosporiaceae</taxon>
        <taxon>Kineococcus</taxon>
    </lineage>
</organism>
<proteinExistence type="predicted"/>
<dbReference type="Pfam" id="PF03372">
    <property type="entry name" value="Exo_endo_phos"/>
    <property type="match status" value="1"/>
</dbReference>
<gene>
    <name evidence="3" type="ORF">ACFFVI_11030</name>
</gene>
<keyword evidence="1" id="KW-1133">Transmembrane helix</keyword>